<organism evidence="6 7">
    <name type="scientific">Beauveria brongniartii RCEF 3172</name>
    <dbReference type="NCBI Taxonomy" id="1081107"/>
    <lineage>
        <taxon>Eukaryota</taxon>
        <taxon>Fungi</taxon>
        <taxon>Dikarya</taxon>
        <taxon>Ascomycota</taxon>
        <taxon>Pezizomycotina</taxon>
        <taxon>Sordariomycetes</taxon>
        <taxon>Hypocreomycetidae</taxon>
        <taxon>Hypocreales</taxon>
        <taxon>Cordycipitaceae</taxon>
        <taxon>Beauveria</taxon>
        <taxon>Beauveria brongniartii</taxon>
    </lineage>
</organism>
<dbReference type="OrthoDB" id="1663137at2759"/>
<evidence type="ECO:0000313" key="6">
    <source>
        <dbReference type="EMBL" id="OAA33835.1"/>
    </source>
</evidence>
<evidence type="ECO:0000256" key="3">
    <source>
        <dbReference type="ARBA" id="ARBA00022643"/>
    </source>
</evidence>
<dbReference type="InterPro" id="IPR013785">
    <property type="entry name" value="Aldolase_TIM"/>
</dbReference>
<evidence type="ECO:0000256" key="1">
    <source>
        <dbReference type="ARBA" id="ARBA00005979"/>
    </source>
</evidence>
<dbReference type="GO" id="GO:0010181">
    <property type="term" value="F:FMN binding"/>
    <property type="evidence" value="ECO:0007669"/>
    <property type="project" value="InterPro"/>
</dbReference>
<keyword evidence="4" id="KW-0560">Oxidoreductase</keyword>
<sequence length="433" mass="46855">MSSLELNIAKPLLLPCGLKLPNRLVRAALTEQWSDHKTLLPTEDLLHAYELWAAGGWGMVITGNVFIDPEYMGSMKDPAFSDLLSHEELLAAWRRWAKLMRKSGSPAVMQLNHPGRQSPAGGGTRGYFAKAIAPSPVPVALGPGYIAKAISAIAFGTPREMTTLEINLVVHRFAHAANLAAEAGFDGVQIHGAHGYLLTQFLSEKTNQRSDEYGGSPKKRARIVVEVIKATRALVPKGFCIGIKINSVDHQSPSELQDCIEQLNEIVHSGIDFLEISGGSYEDPIMLDSTASQGLKKASASTITREAFFLEFAETIRKSFPNVHLMVTGGFRSRLGMENAVSGDACDMVGIGRPAILEPGLPKIVVFNSQIPDEEARLKTKSFHRPWLAAAIGVKGLGGGQETVGALNSFRLHISSSANQSYDDTAGIYRRNA</sequence>
<accession>A0A166RTD6</accession>
<dbReference type="SUPFAM" id="SSF51395">
    <property type="entry name" value="FMN-linked oxidoreductases"/>
    <property type="match status" value="1"/>
</dbReference>
<dbReference type="Gene3D" id="3.20.20.70">
    <property type="entry name" value="Aldolase class I"/>
    <property type="match status" value="1"/>
</dbReference>
<comment type="caution">
    <text evidence="6">The sequence shown here is derived from an EMBL/GenBank/DDBJ whole genome shotgun (WGS) entry which is preliminary data.</text>
</comment>
<dbReference type="AlphaFoldDB" id="A0A166RTD6"/>
<dbReference type="Pfam" id="PF00724">
    <property type="entry name" value="Oxidored_FMN"/>
    <property type="match status" value="1"/>
</dbReference>
<dbReference type="InterPro" id="IPR051799">
    <property type="entry name" value="NADH_flavin_oxidoreductase"/>
</dbReference>
<reference evidence="6 7" key="1">
    <citation type="journal article" date="2016" name="Genome Biol. Evol.">
        <title>Divergent and convergent evolution of fungal pathogenicity.</title>
        <authorList>
            <person name="Shang Y."/>
            <person name="Xiao G."/>
            <person name="Zheng P."/>
            <person name="Cen K."/>
            <person name="Zhan S."/>
            <person name="Wang C."/>
        </authorList>
    </citation>
    <scope>NUCLEOTIDE SEQUENCE [LARGE SCALE GENOMIC DNA]</scope>
    <source>
        <strain evidence="6 7">RCEF 3172</strain>
    </source>
</reference>
<evidence type="ECO:0000313" key="7">
    <source>
        <dbReference type="Proteomes" id="UP000076863"/>
    </source>
</evidence>
<dbReference type="PANTHER" id="PTHR43656:SF2">
    <property type="entry name" value="BINDING OXIDOREDUCTASE, PUTATIVE (AFU_ORTHOLOGUE AFUA_2G08260)-RELATED"/>
    <property type="match status" value="1"/>
</dbReference>
<name>A0A166RTD6_9HYPO</name>
<dbReference type="GO" id="GO:0016491">
    <property type="term" value="F:oxidoreductase activity"/>
    <property type="evidence" value="ECO:0007669"/>
    <property type="project" value="UniProtKB-KW"/>
</dbReference>
<dbReference type="EMBL" id="AZHA01000092">
    <property type="protein sequence ID" value="OAA33835.1"/>
    <property type="molecule type" value="Genomic_DNA"/>
</dbReference>
<feature type="domain" description="NADH:flavin oxidoreductase/NADH oxidase N-terminal" evidence="5">
    <location>
        <begin position="18"/>
        <end position="363"/>
    </location>
</feature>
<evidence type="ECO:0000259" key="5">
    <source>
        <dbReference type="Pfam" id="PF00724"/>
    </source>
</evidence>
<dbReference type="PANTHER" id="PTHR43656">
    <property type="entry name" value="BINDING OXIDOREDUCTASE, PUTATIVE (AFU_ORTHOLOGUE AFUA_2G08260)-RELATED"/>
    <property type="match status" value="1"/>
</dbReference>
<protein>
    <submittedName>
        <fullName evidence="6">Aldolase-type TIM barrel</fullName>
    </submittedName>
</protein>
<comment type="similarity">
    <text evidence="1">Belongs to the NADH:flavin oxidoreductase/NADH oxidase family.</text>
</comment>
<dbReference type="CDD" id="cd04733">
    <property type="entry name" value="OYE_like_2_FMN"/>
    <property type="match status" value="1"/>
</dbReference>
<evidence type="ECO:0000256" key="2">
    <source>
        <dbReference type="ARBA" id="ARBA00022630"/>
    </source>
</evidence>
<gene>
    <name evidence="6" type="ORF">BBO_09466</name>
</gene>
<dbReference type="InterPro" id="IPR001155">
    <property type="entry name" value="OxRdtase_FMN_N"/>
</dbReference>
<dbReference type="Proteomes" id="UP000076863">
    <property type="component" value="Unassembled WGS sequence"/>
</dbReference>
<keyword evidence="7" id="KW-1185">Reference proteome</keyword>
<keyword evidence="2" id="KW-0285">Flavoprotein</keyword>
<proteinExistence type="inferred from homology"/>
<evidence type="ECO:0000256" key="4">
    <source>
        <dbReference type="ARBA" id="ARBA00023002"/>
    </source>
</evidence>
<keyword evidence="3" id="KW-0288">FMN</keyword>